<evidence type="ECO:0000259" key="10">
    <source>
        <dbReference type="PROSITE" id="PS50146"/>
    </source>
</evidence>
<proteinExistence type="inferred from homology"/>
<dbReference type="Gene3D" id="3.40.50.10330">
    <property type="entry name" value="Probable inorganic polyphosphate/atp-NAD kinase, domain 1"/>
    <property type="match status" value="1"/>
</dbReference>
<dbReference type="SMART" id="SM00046">
    <property type="entry name" value="DAGKc"/>
    <property type="match status" value="1"/>
</dbReference>
<dbReference type="PROSITE" id="PS50146">
    <property type="entry name" value="DAGK"/>
    <property type="match status" value="1"/>
</dbReference>
<dbReference type="PANTHER" id="PTHR11255:SF54">
    <property type="entry name" value="DIACYLGLYCEROL KINASE THETA"/>
    <property type="match status" value="1"/>
</dbReference>
<protein>
    <recommendedName>
        <fullName evidence="3">diacylglycerol kinase (ATP)</fullName>
        <ecNumber evidence="3">2.7.1.107</ecNumber>
    </recommendedName>
</protein>
<keyword evidence="6" id="KW-0863">Zinc-finger</keyword>
<dbReference type="Proteomes" id="UP000285961">
    <property type="component" value="Unassembled WGS sequence"/>
</dbReference>
<keyword evidence="4" id="KW-0808">Transferase</keyword>
<evidence type="ECO:0000256" key="5">
    <source>
        <dbReference type="ARBA" id="ARBA00022741"/>
    </source>
</evidence>
<dbReference type="EC" id="2.7.1.107" evidence="3"/>
<name>A0A419F722_9BACT</name>
<dbReference type="GO" id="GO:0005524">
    <property type="term" value="F:ATP binding"/>
    <property type="evidence" value="ECO:0007669"/>
    <property type="project" value="UniProtKB-KW"/>
</dbReference>
<comment type="caution">
    <text evidence="11">The sequence shown here is derived from an EMBL/GenBank/DDBJ whole genome shotgun (WGS) entry which is preliminary data.</text>
</comment>
<accession>A0A419F722</accession>
<evidence type="ECO:0000256" key="3">
    <source>
        <dbReference type="ARBA" id="ARBA00012133"/>
    </source>
</evidence>
<dbReference type="Pfam" id="PF00609">
    <property type="entry name" value="DAGK_acc"/>
    <property type="match status" value="1"/>
</dbReference>
<keyword evidence="5" id="KW-0547">Nucleotide-binding</keyword>
<keyword evidence="9" id="KW-0472">Membrane</keyword>
<reference evidence="11 12" key="1">
    <citation type="journal article" date="2017" name="ISME J.">
        <title>Energy and carbon metabolisms in a deep terrestrial subsurface fluid microbial community.</title>
        <authorList>
            <person name="Momper L."/>
            <person name="Jungbluth S.P."/>
            <person name="Lee M.D."/>
            <person name="Amend J.P."/>
        </authorList>
    </citation>
    <scope>NUCLEOTIDE SEQUENCE [LARGE SCALE GENOMIC DNA]</scope>
    <source>
        <strain evidence="11">SURF_17</strain>
    </source>
</reference>
<evidence type="ECO:0000256" key="9">
    <source>
        <dbReference type="ARBA" id="ARBA00023136"/>
    </source>
</evidence>
<keyword evidence="7" id="KW-0418">Kinase</keyword>
<dbReference type="GO" id="GO:0007200">
    <property type="term" value="P:phospholipase C-activating G protein-coupled receptor signaling pathway"/>
    <property type="evidence" value="ECO:0007669"/>
    <property type="project" value="InterPro"/>
</dbReference>
<dbReference type="Gene3D" id="2.60.200.40">
    <property type="match status" value="1"/>
</dbReference>
<evidence type="ECO:0000256" key="1">
    <source>
        <dbReference type="ARBA" id="ARBA00004370"/>
    </source>
</evidence>
<keyword evidence="6" id="KW-0862">Zinc</keyword>
<evidence type="ECO:0000256" key="7">
    <source>
        <dbReference type="ARBA" id="ARBA00022777"/>
    </source>
</evidence>
<evidence type="ECO:0000256" key="8">
    <source>
        <dbReference type="ARBA" id="ARBA00022840"/>
    </source>
</evidence>
<comment type="subcellular location">
    <subcellularLocation>
        <location evidence="1">Membrane</location>
    </subcellularLocation>
</comment>
<dbReference type="SMART" id="SM00045">
    <property type="entry name" value="DAGKa"/>
    <property type="match status" value="1"/>
</dbReference>
<dbReference type="SUPFAM" id="SSF111331">
    <property type="entry name" value="NAD kinase/diacylglycerol kinase-like"/>
    <property type="match status" value="1"/>
</dbReference>
<dbReference type="GO" id="GO:0004143">
    <property type="term" value="F:ATP-dependent diacylglycerol kinase activity"/>
    <property type="evidence" value="ECO:0007669"/>
    <property type="project" value="UniProtKB-EC"/>
</dbReference>
<evidence type="ECO:0000256" key="6">
    <source>
        <dbReference type="ARBA" id="ARBA00022771"/>
    </source>
</evidence>
<dbReference type="AlphaFoldDB" id="A0A419F722"/>
<dbReference type="InterPro" id="IPR000756">
    <property type="entry name" value="Diacylglycerol_kin_accessory"/>
</dbReference>
<organism evidence="11 12">
    <name type="scientific">Candidatus Abyssobacteria bacterium SURF_17</name>
    <dbReference type="NCBI Taxonomy" id="2093361"/>
    <lineage>
        <taxon>Bacteria</taxon>
        <taxon>Pseudomonadati</taxon>
        <taxon>Candidatus Hydrogenedentota</taxon>
        <taxon>Candidatus Abyssobacteria</taxon>
    </lineage>
</organism>
<dbReference type="InterPro" id="IPR037607">
    <property type="entry name" value="DGK"/>
</dbReference>
<evidence type="ECO:0000313" key="11">
    <source>
        <dbReference type="EMBL" id="RJP74216.1"/>
    </source>
</evidence>
<keyword evidence="8" id="KW-0067">ATP-binding</keyword>
<feature type="domain" description="DAGKc" evidence="10">
    <location>
        <begin position="1"/>
        <end position="141"/>
    </location>
</feature>
<dbReference type="InterPro" id="IPR016064">
    <property type="entry name" value="NAD/diacylglycerol_kinase_sf"/>
</dbReference>
<evidence type="ECO:0000313" key="12">
    <source>
        <dbReference type="Proteomes" id="UP000285961"/>
    </source>
</evidence>
<sequence length="322" mass="35619">MNTPYLFLVNPFSGAGGGEKIASMLEKILPGRPVLREGIGEVVLINQIDDDRLRALLSRVEVVVVVGGDGTVSHLIPHILECLSPPAIGLIPLGTSNDLARTLGVSVDENYTDESTLKRAVEGLLNARETKLDILSVNDKLFFCNYFSIGLDAAIVRDFHRVRGSRWVKLLPAGRLTNNVLYFFMGLRNAGFCIEPPVEITFTGEDRERRITIESRCRAIIIGNLPFYAGGCPLCPQAQKDDGMFEITVVWSAYQYIMLIATRFLRFLRLPRGMSQYRARRATISMASRSPFQIDGEKGTDTGSLPSTLTFSVHASLRVLVP</sequence>
<evidence type="ECO:0000256" key="4">
    <source>
        <dbReference type="ARBA" id="ARBA00022679"/>
    </source>
</evidence>
<evidence type="ECO:0000256" key="2">
    <source>
        <dbReference type="ARBA" id="ARBA00009280"/>
    </source>
</evidence>
<dbReference type="GO" id="GO:0008270">
    <property type="term" value="F:zinc ion binding"/>
    <property type="evidence" value="ECO:0007669"/>
    <property type="project" value="UniProtKB-KW"/>
</dbReference>
<dbReference type="Pfam" id="PF00781">
    <property type="entry name" value="DAGK_cat"/>
    <property type="match status" value="1"/>
</dbReference>
<dbReference type="PANTHER" id="PTHR11255">
    <property type="entry name" value="DIACYLGLYCEROL KINASE"/>
    <property type="match status" value="1"/>
</dbReference>
<keyword evidence="6" id="KW-0479">Metal-binding</keyword>
<gene>
    <name evidence="11" type="ORF">C4532_02965</name>
</gene>
<comment type="similarity">
    <text evidence="2">Belongs to the eukaryotic diacylglycerol kinase family.</text>
</comment>
<dbReference type="InterPro" id="IPR017438">
    <property type="entry name" value="ATP-NAD_kinase_N"/>
</dbReference>
<dbReference type="InterPro" id="IPR001206">
    <property type="entry name" value="Diacylglycerol_kinase_cat_dom"/>
</dbReference>
<dbReference type="GO" id="GO:0016020">
    <property type="term" value="C:membrane"/>
    <property type="evidence" value="ECO:0007669"/>
    <property type="project" value="UniProtKB-SubCell"/>
</dbReference>
<dbReference type="EMBL" id="QZKI01000018">
    <property type="protein sequence ID" value="RJP74216.1"/>
    <property type="molecule type" value="Genomic_DNA"/>
</dbReference>